<reference evidence="2" key="1">
    <citation type="journal article" date="2020" name="Stud. Mycol.">
        <title>101 Dothideomycetes genomes: a test case for predicting lifestyles and emergence of pathogens.</title>
        <authorList>
            <person name="Haridas S."/>
            <person name="Albert R."/>
            <person name="Binder M."/>
            <person name="Bloem J."/>
            <person name="Labutti K."/>
            <person name="Salamov A."/>
            <person name="Andreopoulos B."/>
            <person name="Baker S."/>
            <person name="Barry K."/>
            <person name="Bills G."/>
            <person name="Bluhm B."/>
            <person name="Cannon C."/>
            <person name="Castanera R."/>
            <person name="Culley D."/>
            <person name="Daum C."/>
            <person name="Ezra D."/>
            <person name="Gonzalez J."/>
            <person name="Henrissat B."/>
            <person name="Kuo A."/>
            <person name="Liang C."/>
            <person name="Lipzen A."/>
            <person name="Lutzoni F."/>
            <person name="Magnuson J."/>
            <person name="Mondo S."/>
            <person name="Nolan M."/>
            <person name="Ohm R."/>
            <person name="Pangilinan J."/>
            <person name="Park H.-J."/>
            <person name="Ramirez L."/>
            <person name="Alfaro M."/>
            <person name="Sun H."/>
            <person name="Tritt A."/>
            <person name="Yoshinaga Y."/>
            <person name="Zwiers L.-H."/>
            <person name="Turgeon B."/>
            <person name="Goodwin S."/>
            <person name="Spatafora J."/>
            <person name="Crous P."/>
            <person name="Grigoriev I."/>
        </authorList>
    </citation>
    <scope>NUCLEOTIDE SEQUENCE</scope>
    <source>
        <strain evidence="2">CBS 116005</strain>
    </source>
</reference>
<dbReference type="EMBL" id="ML995818">
    <property type="protein sequence ID" value="KAF2771600.1"/>
    <property type="molecule type" value="Genomic_DNA"/>
</dbReference>
<dbReference type="Proteomes" id="UP000799436">
    <property type="component" value="Unassembled WGS sequence"/>
</dbReference>
<keyword evidence="3" id="KW-1185">Reference proteome</keyword>
<accession>A0A6G1LG51</accession>
<sequence>MLSLLDERLAGPNATKDSRDEWANEAWPRIKLIWIFLILLHFNALIPLDPVIVHWLSVLLRSISDTASPVVTVPDHQNF</sequence>
<evidence type="ECO:0000313" key="2">
    <source>
        <dbReference type="EMBL" id="KAF2771600.1"/>
    </source>
</evidence>
<name>A0A6G1LG51_9PEZI</name>
<protein>
    <submittedName>
        <fullName evidence="2">Uncharacterized protein</fullName>
    </submittedName>
</protein>
<feature type="region of interest" description="Disordered" evidence="1">
    <location>
        <begin position="1"/>
        <end position="21"/>
    </location>
</feature>
<evidence type="ECO:0000256" key="1">
    <source>
        <dbReference type="SAM" id="MobiDB-lite"/>
    </source>
</evidence>
<dbReference type="OrthoDB" id="2683368at2759"/>
<gene>
    <name evidence="2" type="ORF">EJ03DRAFT_19809</name>
</gene>
<dbReference type="AlphaFoldDB" id="A0A6G1LG51"/>
<evidence type="ECO:0000313" key="3">
    <source>
        <dbReference type="Proteomes" id="UP000799436"/>
    </source>
</evidence>
<proteinExistence type="predicted"/>
<organism evidence="2 3">
    <name type="scientific">Teratosphaeria nubilosa</name>
    <dbReference type="NCBI Taxonomy" id="161662"/>
    <lineage>
        <taxon>Eukaryota</taxon>
        <taxon>Fungi</taxon>
        <taxon>Dikarya</taxon>
        <taxon>Ascomycota</taxon>
        <taxon>Pezizomycotina</taxon>
        <taxon>Dothideomycetes</taxon>
        <taxon>Dothideomycetidae</taxon>
        <taxon>Mycosphaerellales</taxon>
        <taxon>Teratosphaeriaceae</taxon>
        <taxon>Teratosphaeria</taxon>
    </lineage>
</organism>